<dbReference type="SMART" id="SM00869">
    <property type="entry name" value="Autotransporter"/>
    <property type="match status" value="1"/>
</dbReference>
<keyword evidence="4" id="KW-1185">Reference proteome</keyword>
<keyword evidence="1" id="KW-0732">Signal</keyword>
<comment type="caution">
    <text evidence="3">The sequence shown here is derived from an EMBL/GenBank/DDBJ whole genome shotgun (WGS) entry which is preliminary data.</text>
</comment>
<dbReference type="InterPro" id="IPR012332">
    <property type="entry name" value="Autotransporter_pectin_lyase_C"/>
</dbReference>
<evidence type="ECO:0000313" key="3">
    <source>
        <dbReference type="EMBL" id="OUM72289.1"/>
    </source>
</evidence>
<dbReference type="InterPro" id="IPR036709">
    <property type="entry name" value="Autotransporte_beta_dom_sf"/>
</dbReference>
<organism evidence="3 4">
    <name type="scientific">Pseudomonas caspiana</name>
    <dbReference type="NCBI Taxonomy" id="1451454"/>
    <lineage>
        <taxon>Bacteria</taxon>
        <taxon>Pseudomonadati</taxon>
        <taxon>Pseudomonadota</taxon>
        <taxon>Gammaproteobacteria</taxon>
        <taxon>Pseudomonadales</taxon>
        <taxon>Pseudomonadaceae</taxon>
        <taxon>Pseudomonas</taxon>
    </lineage>
</organism>
<dbReference type="PANTHER" id="PTHR35037">
    <property type="entry name" value="C-TERMINAL REGION OF AIDA-LIKE PROTEIN"/>
    <property type="match status" value="1"/>
</dbReference>
<dbReference type="GO" id="GO:0019867">
    <property type="term" value="C:outer membrane"/>
    <property type="evidence" value="ECO:0007669"/>
    <property type="project" value="InterPro"/>
</dbReference>
<dbReference type="Pfam" id="PF03212">
    <property type="entry name" value="Pertactin"/>
    <property type="match status" value="1"/>
</dbReference>
<dbReference type="InterPro" id="IPR011050">
    <property type="entry name" value="Pectin_lyase_fold/virulence"/>
</dbReference>
<accession>A0A1Y3NXI0</accession>
<dbReference type="InterPro" id="IPR003991">
    <property type="entry name" value="Pertactin_virulence_factor"/>
</dbReference>
<dbReference type="Proteomes" id="UP000195440">
    <property type="component" value="Unassembled WGS sequence"/>
</dbReference>
<proteinExistence type="predicted"/>
<dbReference type="InterPro" id="IPR006315">
    <property type="entry name" value="OM_autotransptr_brl_dom"/>
</dbReference>
<dbReference type="PANTHER" id="PTHR35037:SF7">
    <property type="entry name" value="AUTOTRANSPORTER"/>
    <property type="match status" value="1"/>
</dbReference>
<protein>
    <recommendedName>
        <fullName evidence="2">Autotransporter domain-containing protein</fullName>
    </recommendedName>
</protein>
<dbReference type="Pfam" id="PF03797">
    <property type="entry name" value="Autotransporter"/>
    <property type="match status" value="1"/>
</dbReference>
<evidence type="ECO:0000259" key="2">
    <source>
        <dbReference type="PROSITE" id="PS51208"/>
    </source>
</evidence>
<dbReference type="PRINTS" id="PR01484">
    <property type="entry name" value="PRTACTNFAMLY"/>
</dbReference>
<dbReference type="EMBL" id="LOHF01000018">
    <property type="protein sequence ID" value="OUM72289.1"/>
    <property type="molecule type" value="Genomic_DNA"/>
</dbReference>
<gene>
    <name evidence="3" type="ORF">AUC60_19275</name>
</gene>
<feature type="domain" description="Autotransporter" evidence="2">
    <location>
        <begin position="554"/>
        <end position="822"/>
    </location>
</feature>
<dbReference type="InterPro" id="IPR005546">
    <property type="entry name" value="Autotransporte_beta"/>
</dbReference>
<dbReference type="SUPFAM" id="SSF51126">
    <property type="entry name" value="Pectin lyase-like"/>
    <property type="match status" value="2"/>
</dbReference>
<dbReference type="NCBIfam" id="TIGR01414">
    <property type="entry name" value="autotrans_barl"/>
    <property type="match status" value="1"/>
</dbReference>
<dbReference type="SUPFAM" id="SSF103515">
    <property type="entry name" value="Autotransporter"/>
    <property type="match status" value="1"/>
</dbReference>
<dbReference type="InterPro" id="IPR004899">
    <property type="entry name" value="Pertactin_central"/>
</dbReference>
<reference evidence="3 4" key="1">
    <citation type="journal article" date="2017" name="Syst. Appl. Microbiol.">
        <title>Pseudomonas caspiana sp. nov., a citrus pathogen in the Pseudomonas syringae phylogenetic group.</title>
        <authorList>
            <person name="Busquets A."/>
            <person name="Gomila M."/>
            <person name="Beiki F."/>
            <person name="Mulet M."/>
            <person name="Rahimian H."/>
            <person name="Garcia-Valdes E."/>
            <person name="Lalucat J."/>
        </authorList>
    </citation>
    <scope>NUCLEOTIDE SEQUENCE [LARGE SCALE GENOMIC DNA]</scope>
    <source>
        <strain evidence="3 4">FBF102</strain>
    </source>
</reference>
<name>A0A1Y3NXI0_9PSED</name>
<dbReference type="Gene3D" id="2.160.20.20">
    <property type="match status" value="1"/>
</dbReference>
<dbReference type="PROSITE" id="PS51208">
    <property type="entry name" value="AUTOTRANSPORTER"/>
    <property type="match status" value="1"/>
</dbReference>
<sequence length="822" mass="84272">MMLAISPLAWAGALIPDEPRTIGPGSPAESWLLGERSSLTALPGTQLFEITALDGSTLNIDGGTVTSGAAEGITLLGATATLNNTNVTSTASYGLLIERDGSLIGGPSSASITGGSITGVDAGVYVTYQSAVALSGTVVNGIGDGSADPFSGGTGIAVEGGTAIVRNGSSVKGSAYGVYLGTDILGGLDGANTSLTVDGSSITGTSQSAIYVASFEPGTPTNATISIANGSVLTGGNGLAIEVANDSSAVVQVDNSTLQGGILINPASTGTVALNNNARIIGDVTNVATMTMNNGSTLTGDLTGSDTLSLDNNSSITGNVSHVTDFTLDNGSSLTGNVSDTTNLSANNGSRLTGDISNVQQLNLAGNSSITGNLSGVENLSLDNSTWTTNSGSGVTNLSMNAGAVKLGENDGTFETLTVSTLSGNGRFIIDTDLAAHQSDFIDVTGVATGNYDLQIKNTGVEPVKGDQDQQVVHTGTGSDAEFGVVGGQVDVGTFAYELEQRGTDWFLVQKLDDDGGPITTPGTRSVIGLFSAAPTVWYGELTSLRSRMGELRYGKTEGGAWVRAYGNKFNMSAAGGTAYQQNQQGISYGADVALPSSSGQWLVGVLGGYSRSDLDIAAGTTGRVDSYYLGAYTTWLSDSGYYVDAIIKANRFKNQSDVRMSDGTKSDGDYTTNGIGASIEAGKHIKLADNWFVEPFIQGSALWVSGENYSLDNGMNASSNQADSFLGKAGTNVGRNFPLQGGGFIQPYVKVAVAHEFAKSNRVKVNSTTFSNDLSGSRGELGAGIAAQVTEVLQLHADVDYSKGENIEQPWGVNVGLRYSW</sequence>
<dbReference type="Gene3D" id="2.40.128.130">
    <property type="entry name" value="Autotransporter beta-domain"/>
    <property type="match status" value="1"/>
</dbReference>
<dbReference type="AlphaFoldDB" id="A0A1Y3NXI0"/>
<evidence type="ECO:0000313" key="4">
    <source>
        <dbReference type="Proteomes" id="UP000195440"/>
    </source>
</evidence>
<evidence type="ECO:0000256" key="1">
    <source>
        <dbReference type="ARBA" id="ARBA00022729"/>
    </source>
</evidence>
<dbReference type="InterPro" id="IPR051551">
    <property type="entry name" value="Autotransporter_adhesion"/>
</dbReference>